<sequence length="380" mass="41113">MFRPSPTICNSLSQASSLLGRVSQCSNAVSGLSFVARRHFYCGVVEPAITYAALICCDAAKLHVGKASLRSTQCKFCIHAIQGFRTVPTLTAIALLRVRPLDLKVLLLSSFLRPPDPLPFTPESAPPPIRFPFPPLLPDLSFSLLPPSTPDFDYYTDGSKSRSGIGAGIARAECFAFRTALTDLCSLPPSLSAAISSDCLSLLSALSSPHSSHPLIAQCLPSRNLTLHWVKGHSGNLGNCLADTLAKGATVAPSLLPQYALASKTTHNKFISHHFWSLWEDEFISARPSFFLKLGLTPSSLSSSHKFLFPSTAIATSLLTGHTFIAAFPHRKTPPPFDPTCPHCNQAPETIDHIFFDCPNLDSLRTTFFHNCLSDAHGDT</sequence>
<accession>A0ABY6LUY1</accession>
<dbReference type="PROSITE" id="PS50879">
    <property type="entry name" value="RNASE_H_1"/>
    <property type="match status" value="1"/>
</dbReference>
<name>A0ABY6LUY1_9ARAC</name>
<dbReference type="EMBL" id="CP092886">
    <property type="protein sequence ID" value="UYV85047.1"/>
    <property type="molecule type" value="Genomic_DNA"/>
</dbReference>
<evidence type="ECO:0000259" key="1">
    <source>
        <dbReference type="PROSITE" id="PS50879"/>
    </source>
</evidence>
<organism evidence="2 3">
    <name type="scientific">Cordylochernes scorpioides</name>
    <dbReference type="NCBI Taxonomy" id="51811"/>
    <lineage>
        <taxon>Eukaryota</taxon>
        <taxon>Metazoa</taxon>
        <taxon>Ecdysozoa</taxon>
        <taxon>Arthropoda</taxon>
        <taxon>Chelicerata</taxon>
        <taxon>Arachnida</taxon>
        <taxon>Pseudoscorpiones</taxon>
        <taxon>Cheliferoidea</taxon>
        <taxon>Chernetidae</taxon>
        <taxon>Cordylochernes</taxon>
    </lineage>
</organism>
<proteinExistence type="predicted"/>
<dbReference type="Proteomes" id="UP001235939">
    <property type="component" value="Chromosome X"/>
</dbReference>
<dbReference type="InterPro" id="IPR012337">
    <property type="entry name" value="RNaseH-like_sf"/>
</dbReference>
<evidence type="ECO:0000313" key="3">
    <source>
        <dbReference type="Proteomes" id="UP001235939"/>
    </source>
</evidence>
<keyword evidence="3" id="KW-1185">Reference proteome</keyword>
<dbReference type="InterPro" id="IPR002156">
    <property type="entry name" value="RNaseH_domain"/>
</dbReference>
<dbReference type="InterPro" id="IPR036397">
    <property type="entry name" value="RNaseH_sf"/>
</dbReference>
<dbReference type="SUPFAM" id="SSF53098">
    <property type="entry name" value="Ribonuclease H-like"/>
    <property type="match status" value="1"/>
</dbReference>
<gene>
    <name evidence="2" type="ORF">LAZ67_X004399</name>
</gene>
<protein>
    <recommendedName>
        <fullName evidence="1">RNase H type-1 domain-containing protein</fullName>
    </recommendedName>
</protein>
<dbReference type="Gene3D" id="3.30.420.10">
    <property type="entry name" value="Ribonuclease H-like superfamily/Ribonuclease H"/>
    <property type="match status" value="1"/>
</dbReference>
<feature type="domain" description="RNase H type-1" evidence="1">
    <location>
        <begin position="148"/>
        <end position="251"/>
    </location>
</feature>
<evidence type="ECO:0000313" key="2">
    <source>
        <dbReference type="EMBL" id="UYV85047.1"/>
    </source>
</evidence>
<reference evidence="2 3" key="1">
    <citation type="submission" date="2022-03" db="EMBL/GenBank/DDBJ databases">
        <title>A chromosomal length assembly of Cordylochernes scorpioides.</title>
        <authorList>
            <person name="Zeh D."/>
            <person name="Zeh J."/>
        </authorList>
    </citation>
    <scope>NUCLEOTIDE SEQUENCE [LARGE SCALE GENOMIC DNA]</scope>
    <source>
        <strain evidence="2">IN4F17</strain>
        <tissue evidence="2">Whole Body</tissue>
    </source>
</reference>